<dbReference type="Proteomes" id="UP001499854">
    <property type="component" value="Unassembled WGS sequence"/>
</dbReference>
<proteinExistence type="inferred from homology"/>
<name>A0ABN2RZI0_9ACTN</name>
<evidence type="ECO:0000313" key="5">
    <source>
        <dbReference type="Proteomes" id="UP001499854"/>
    </source>
</evidence>
<reference evidence="4 5" key="1">
    <citation type="journal article" date="2019" name="Int. J. Syst. Evol. Microbiol.">
        <title>The Global Catalogue of Microorganisms (GCM) 10K type strain sequencing project: providing services to taxonomists for standard genome sequencing and annotation.</title>
        <authorList>
            <consortium name="The Broad Institute Genomics Platform"/>
            <consortium name="The Broad Institute Genome Sequencing Center for Infectious Disease"/>
            <person name="Wu L."/>
            <person name="Ma J."/>
        </authorList>
    </citation>
    <scope>NUCLEOTIDE SEQUENCE [LARGE SCALE GENOMIC DNA]</scope>
    <source>
        <strain evidence="4 5">JCM 16013</strain>
    </source>
</reference>
<evidence type="ECO:0008006" key="6">
    <source>
        <dbReference type="Google" id="ProtNLM"/>
    </source>
</evidence>
<dbReference type="RefSeq" id="WP_344658851.1">
    <property type="nucleotide sequence ID" value="NZ_BAAAQM010000024.1"/>
</dbReference>
<dbReference type="InterPro" id="IPR017853">
    <property type="entry name" value="GH"/>
</dbReference>
<keyword evidence="2" id="KW-0378">Hydrolase</keyword>
<dbReference type="InterPro" id="IPR018077">
    <property type="entry name" value="Glyco_hydro_fam25_subgr"/>
</dbReference>
<organism evidence="4 5">
    <name type="scientific">Catenulispora subtropica</name>
    <dbReference type="NCBI Taxonomy" id="450798"/>
    <lineage>
        <taxon>Bacteria</taxon>
        <taxon>Bacillati</taxon>
        <taxon>Actinomycetota</taxon>
        <taxon>Actinomycetes</taxon>
        <taxon>Catenulisporales</taxon>
        <taxon>Catenulisporaceae</taxon>
        <taxon>Catenulispora</taxon>
    </lineage>
</organism>
<evidence type="ECO:0000313" key="4">
    <source>
        <dbReference type="EMBL" id="GAA1977743.1"/>
    </source>
</evidence>
<accession>A0ABN2RZI0</accession>
<dbReference type="EMBL" id="BAAAQM010000024">
    <property type="protein sequence ID" value="GAA1977743.1"/>
    <property type="molecule type" value="Genomic_DNA"/>
</dbReference>
<dbReference type="Gene3D" id="3.20.20.80">
    <property type="entry name" value="Glycosidases"/>
    <property type="match status" value="1"/>
</dbReference>
<dbReference type="SUPFAM" id="SSF51445">
    <property type="entry name" value="(Trans)glycosidases"/>
    <property type="match status" value="1"/>
</dbReference>
<dbReference type="SMART" id="SM00641">
    <property type="entry name" value="Glyco_25"/>
    <property type="match status" value="1"/>
</dbReference>
<keyword evidence="5" id="KW-1185">Reference proteome</keyword>
<gene>
    <name evidence="4" type="ORF">GCM10009838_42790</name>
</gene>
<evidence type="ECO:0000256" key="1">
    <source>
        <dbReference type="ARBA" id="ARBA00010646"/>
    </source>
</evidence>
<dbReference type="Pfam" id="PF01183">
    <property type="entry name" value="Glyco_hydro_25"/>
    <property type="match status" value="1"/>
</dbReference>
<dbReference type="InterPro" id="IPR002053">
    <property type="entry name" value="Glyco_hydro_25"/>
</dbReference>
<evidence type="ECO:0000256" key="2">
    <source>
        <dbReference type="ARBA" id="ARBA00022801"/>
    </source>
</evidence>
<evidence type="ECO:0000256" key="3">
    <source>
        <dbReference type="ARBA" id="ARBA00023295"/>
    </source>
</evidence>
<comment type="similarity">
    <text evidence="1">Belongs to the glycosyl hydrolase 25 family.</text>
</comment>
<keyword evidence="3" id="KW-0326">Glycosidase</keyword>
<protein>
    <recommendedName>
        <fullName evidence="6">Glycoside hydrolase family 25</fullName>
    </recommendedName>
</protein>
<sequence>MTIFGPDISSYQSGLDLSRLSSASFVIAKTTEGTYYTDADYQAWLRQTQNLGKPFVWYHFLSGEDANAQARHTLANVGDSALPGMLDAEPAGSFSPSLAQMVAYVDAAHAAGLNLRLVYLPRWYWQQIGSPSLSAFTSRGLSLVSSSYPGGSGSAPSIYPGDGAAGWESYGGMAPLLYQFTNQASDGGQLLDYNAFRGSAGQLAEALAAPTQNPTEDDDVPAFATGEVKPGQGVVTMVCPPPANLGAAGWGNVWFSLGADFGEAHVRVAIFTHGQGWSHIYDDVTVRATDDRVNPFGGPLPTGVQKISISRVSNVDVPLAYLIEAAHR</sequence>
<dbReference type="PROSITE" id="PS51904">
    <property type="entry name" value="GLYCOSYL_HYDROL_F25_2"/>
    <property type="match status" value="1"/>
</dbReference>
<comment type="caution">
    <text evidence="4">The sequence shown here is derived from an EMBL/GenBank/DDBJ whole genome shotgun (WGS) entry which is preliminary data.</text>
</comment>